<reference evidence="3" key="1">
    <citation type="submission" date="2020-04" db="EMBL/GenBank/DDBJ databases">
        <title>A desert anoxygenic phototrophic bacterium fixes CO2 using RubisCO under aerobic conditions.</title>
        <authorList>
            <person name="Tang K."/>
        </authorList>
    </citation>
    <scope>NUCLEOTIDE SEQUENCE [LARGE SCALE GENOMIC DNA]</scope>
    <source>
        <strain evidence="3">MIMtkB3</strain>
    </source>
</reference>
<organism evidence="3 4">
    <name type="scientific">Aerophototrophica crusticola</name>
    <dbReference type="NCBI Taxonomy" id="1709002"/>
    <lineage>
        <taxon>Bacteria</taxon>
        <taxon>Pseudomonadati</taxon>
        <taxon>Pseudomonadota</taxon>
        <taxon>Alphaproteobacteria</taxon>
        <taxon>Rhodospirillales</taxon>
        <taxon>Rhodospirillaceae</taxon>
        <taxon>Aerophototrophica</taxon>
    </lineage>
</organism>
<name>A0A858RAF2_9PROT</name>
<feature type="domain" description="NAD-dependent epimerase/dehydratase" evidence="2">
    <location>
        <begin position="5"/>
        <end position="203"/>
    </location>
</feature>
<dbReference type="Gene3D" id="3.40.50.720">
    <property type="entry name" value="NAD(P)-binding Rossmann-like Domain"/>
    <property type="match status" value="1"/>
</dbReference>
<keyword evidence="1" id="KW-1133">Transmembrane helix</keyword>
<keyword evidence="4" id="KW-1185">Reference proteome</keyword>
<keyword evidence="1" id="KW-0472">Membrane</keyword>
<gene>
    <name evidence="3" type="ORF">HHL28_15760</name>
</gene>
<feature type="transmembrane region" description="Helical" evidence="1">
    <location>
        <begin position="318"/>
        <end position="339"/>
    </location>
</feature>
<accession>A0A858RAF2</accession>
<dbReference type="Proteomes" id="UP000501891">
    <property type="component" value="Chromosome"/>
</dbReference>
<dbReference type="Pfam" id="PF01370">
    <property type="entry name" value="Epimerase"/>
    <property type="match status" value="1"/>
</dbReference>
<dbReference type="Pfam" id="PF13781">
    <property type="entry name" value="DoxX_3"/>
    <property type="match status" value="1"/>
</dbReference>
<dbReference type="PANTHER" id="PTHR12126">
    <property type="entry name" value="NADH-UBIQUINONE OXIDOREDUCTASE 39 KDA SUBUNIT-RELATED"/>
    <property type="match status" value="1"/>
</dbReference>
<dbReference type="GO" id="GO:0044877">
    <property type="term" value="F:protein-containing complex binding"/>
    <property type="evidence" value="ECO:0007669"/>
    <property type="project" value="TreeGrafter"/>
</dbReference>
<dbReference type="InterPro" id="IPR025695">
    <property type="entry name" value="DoxX-like"/>
</dbReference>
<dbReference type="AlphaFoldDB" id="A0A858RAF2"/>
<protein>
    <submittedName>
        <fullName evidence="3">SDR family oxidoreductase</fullName>
    </submittedName>
</protein>
<dbReference type="SUPFAM" id="SSF51735">
    <property type="entry name" value="NAD(P)-binding Rossmann-fold domains"/>
    <property type="match status" value="1"/>
</dbReference>
<evidence type="ECO:0000313" key="3">
    <source>
        <dbReference type="EMBL" id="QJE74337.1"/>
    </source>
</evidence>
<dbReference type="KEGG" id="acru:HHL28_15760"/>
<feature type="transmembrane region" description="Helical" evidence="1">
    <location>
        <begin position="345"/>
        <end position="368"/>
    </location>
</feature>
<proteinExistence type="predicted"/>
<evidence type="ECO:0000313" key="4">
    <source>
        <dbReference type="Proteomes" id="UP000501891"/>
    </source>
</evidence>
<dbReference type="InterPro" id="IPR051207">
    <property type="entry name" value="ComplexI_NDUFA9_subunit"/>
</dbReference>
<keyword evidence="1" id="KW-0812">Transmembrane</keyword>
<dbReference type="InterPro" id="IPR001509">
    <property type="entry name" value="Epimerase_deHydtase"/>
</dbReference>
<evidence type="ECO:0000259" key="2">
    <source>
        <dbReference type="Pfam" id="PF01370"/>
    </source>
</evidence>
<dbReference type="EMBL" id="CP051775">
    <property type="protein sequence ID" value="QJE74337.1"/>
    <property type="molecule type" value="Genomic_DNA"/>
</dbReference>
<feature type="transmembrane region" description="Helical" evidence="1">
    <location>
        <begin position="380"/>
        <end position="401"/>
    </location>
</feature>
<dbReference type="InterPro" id="IPR036291">
    <property type="entry name" value="NAD(P)-bd_dom_sf"/>
</dbReference>
<sequence length="434" mass="45415">MGLKVLVVGAGGFIGRHLVGRLAGEGVCVIPAGRSPARLGRLFPGMRYQACDLARDGVADWLPRLAGVDAVVNLAGLIRDGQGGFGQVHEQGAIALFQACRQAGVRRVIQISALGADEGGTTRYHRTKKAADDFLASLDPTGETMDWAVLRPSLVIGPGNATGDLLAALGALPWPLRLGPGTWAVQPIHVDDLVEAVLALLRREGPFARRVDCVGPEPMTTDAVTATFRQWLGMAPAPFIPIPRWALAATAWLGDKVGIGPATGESLSMLEAGNTAPVDGFRAAFGFTPRPLAQALARHPAGVAERWRARLFFLPAPLRLLLAALWLWTGIVSLGLYPVAGSLELLAGVGLTGGVALGALYGAALLDLSIGLALAVRWRPALVGTLSLVLMLGYTGILTVGQPDWWLHPFGPLSKNLAVAGATLAMMALEADHG</sequence>
<evidence type="ECO:0000256" key="1">
    <source>
        <dbReference type="SAM" id="Phobius"/>
    </source>
</evidence>
<dbReference type="PANTHER" id="PTHR12126:SF11">
    <property type="entry name" value="NADH DEHYDROGENASE [UBIQUINONE] 1 ALPHA SUBCOMPLEX SUBUNIT 9, MITOCHONDRIAL"/>
    <property type="match status" value="1"/>
</dbReference>